<keyword evidence="7" id="KW-0675">Receptor</keyword>
<name>A0A9D4I745_DREPO</name>
<feature type="domain" description="G-protein coupled receptors family 1 profile" evidence="10">
    <location>
        <begin position="53"/>
        <end position="380"/>
    </location>
</feature>
<evidence type="ECO:0000259" key="10">
    <source>
        <dbReference type="PROSITE" id="PS50262"/>
    </source>
</evidence>
<evidence type="ECO:0000256" key="3">
    <source>
        <dbReference type="ARBA" id="ARBA00022692"/>
    </source>
</evidence>
<dbReference type="GO" id="GO:0007218">
    <property type="term" value="P:neuropeptide signaling pathway"/>
    <property type="evidence" value="ECO:0007669"/>
    <property type="project" value="TreeGrafter"/>
</dbReference>
<dbReference type="PROSITE" id="PS50262">
    <property type="entry name" value="G_PROTEIN_RECEP_F1_2"/>
    <property type="match status" value="1"/>
</dbReference>
<dbReference type="SUPFAM" id="SSF81321">
    <property type="entry name" value="Family A G protein-coupled receptor-like"/>
    <property type="match status" value="1"/>
</dbReference>
<comment type="caution">
    <text evidence="11">The sequence shown here is derived from an EMBL/GenBank/DDBJ whole genome shotgun (WGS) entry which is preliminary data.</text>
</comment>
<dbReference type="Pfam" id="PF00001">
    <property type="entry name" value="7tm_1"/>
    <property type="match status" value="1"/>
</dbReference>
<feature type="transmembrane region" description="Helical" evidence="9">
    <location>
        <begin position="327"/>
        <end position="348"/>
    </location>
</feature>
<accession>A0A9D4I745</accession>
<evidence type="ECO:0000256" key="9">
    <source>
        <dbReference type="SAM" id="Phobius"/>
    </source>
</evidence>
<dbReference type="InterPro" id="IPR000276">
    <property type="entry name" value="GPCR_Rhodpsn"/>
</dbReference>
<gene>
    <name evidence="11" type="ORF">DPMN_185246</name>
</gene>
<organism evidence="11 12">
    <name type="scientific">Dreissena polymorpha</name>
    <name type="common">Zebra mussel</name>
    <name type="synonym">Mytilus polymorpha</name>
    <dbReference type="NCBI Taxonomy" id="45954"/>
    <lineage>
        <taxon>Eukaryota</taxon>
        <taxon>Metazoa</taxon>
        <taxon>Spiralia</taxon>
        <taxon>Lophotrochozoa</taxon>
        <taxon>Mollusca</taxon>
        <taxon>Bivalvia</taxon>
        <taxon>Autobranchia</taxon>
        <taxon>Heteroconchia</taxon>
        <taxon>Euheterodonta</taxon>
        <taxon>Imparidentia</taxon>
        <taxon>Neoheterodontei</taxon>
        <taxon>Myida</taxon>
        <taxon>Dreissenoidea</taxon>
        <taxon>Dreissenidae</taxon>
        <taxon>Dreissena</taxon>
    </lineage>
</organism>
<proteinExistence type="predicted"/>
<evidence type="ECO:0000256" key="5">
    <source>
        <dbReference type="ARBA" id="ARBA00023040"/>
    </source>
</evidence>
<dbReference type="PANTHER" id="PTHR24230:SF75">
    <property type="entry name" value="RELAXIN FAMILY PEPTIDE RECEPTOR 3"/>
    <property type="match status" value="1"/>
</dbReference>
<evidence type="ECO:0000256" key="7">
    <source>
        <dbReference type="ARBA" id="ARBA00023170"/>
    </source>
</evidence>
<feature type="transmembrane region" description="Helical" evidence="9">
    <location>
        <begin position="204"/>
        <end position="230"/>
    </location>
</feature>
<dbReference type="CDD" id="cd00637">
    <property type="entry name" value="7tm_classA_rhodopsin-like"/>
    <property type="match status" value="1"/>
</dbReference>
<feature type="transmembrane region" description="Helical" evidence="9">
    <location>
        <begin position="151"/>
        <end position="174"/>
    </location>
</feature>
<dbReference type="Proteomes" id="UP000828390">
    <property type="component" value="Unassembled WGS sequence"/>
</dbReference>
<keyword evidence="2" id="KW-1003">Cell membrane</keyword>
<evidence type="ECO:0000256" key="8">
    <source>
        <dbReference type="ARBA" id="ARBA00023224"/>
    </source>
</evidence>
<dbReference type="PRINTS" id="PR00237">
    <property type="entry name" value="GPCRRHODOPSN"/>
</dbReference>
<keyword evidence="6 9" id="KW-0472">Membrane</keyword>
<dbReference type="EMBL" id="JAIWYP010000010">
    <property type="protein sequence ID" value="KAH3750715.1"/>
    <property type="molecule type" value="Genomic_DNA"/>
</dbReference>
<comment type="subcellular location">
    <subcellularLocation>
        <location evidence="1">Cell membrane</location>
        <topology evidence="1">Multi-pass membrane protein</topology>
    </subcellularLocation>
</comment>
<keyword evidence="3 9" id="KW-0812">Transmembrane</keyword>
<feature type="transmembrane region" description="Helical" evidence="9">
    <location>
        <begin position="36"/>
        <end position="60"/>
    </location>
</feature>
<dbReference type="PANTHER" id="PTHR24230">
    <property type="entry name" value="G-PROTEIN COUPLED RECEPTOR"/>
    <property type="match status" value="1"/>
</dbReference>
<dbReference type="InterPro" id="IPR017452">
    <property type="entry name" value="GPCR_Rhodpsn_7TM"/>
</dbReference>
<keyword evidence="12" id="KW-1185">Reference proteome</keyword>
<dbReference type="GO" id="GO:0008528">
    <property type="term" value="F:G protein-coupled peptide receptor activity"/>
    <property type="evidence" value="ECO:0007669"/>
    <property type="project" value="TreeGrafter"/>
</dbReference>
<dbReference type="GO" id="GO:0005886">
    <property type="term" value="C:plasma membrane"/>
    <property type="evidence" value="ECO:0007669"/>
    <property type="project" value="UniProtKB-SubCell"/>
</dbReference>
<keyword evidence="4 9" id="KW-1133">Transmembrane helix</keyword>
<reference evidence="11" key="2">
    <citation type="submission" date="2020-11" db="EMBL/GenBank/DDBJ databases">
        <authorList>
            <person name="McCartney M.A."/>
            <person name="Auch B."/>
            <person name="Kono T."/>
            <person name="Mallez S."/>
            <person name="Becker A."/>
            <person name="Gohl D.M."/>
            <person name="Silverstein K.A.T."/>
            <person name="Koren S."/>
            <person name="Bechman K.B."/>
            <person name="Herman A."/>
            <person name="Abrahante J.E."/>
            <person name="Garbe J."/>
        </authorList>
    </citation>
    <scope>NUCLEOTIDE SEQUENCE</scope>
    <source>
        <strain evidence="11">Duluth1</strain>
        <tissue evidence="11">Whole animal</tissue>
    </source>
</reference>
<dbReference type="Gene3D" id="1.20.1070.10">
    <property type="entry name" value="Rhodopsin 7-helix transmembrane proteins"/>
    <property type="match status" value="1"/>
</dbReference>
<evidence type="ECO:0000256" key="4">
    <source>
        <dbReference type="ARBA" id="ARBA00022989"/>
    </source>
</evidence>
<protein>
    <recommendedName>
        <fullName evidence="10">G-protein coupled receptors family 1 profile domain-containing protein</fullName>
    </recommendedName>
</protein>
<reference evidence="11" key="1">
    <citation type="journal article" date="2019" name="bioRxiv">
        <title>The Genome of the Zebra Mussel, Dreissena polymorpha: A Resource for Invasive Species Research.</title>
        <authorList>
            <person name="McCartney M.A."/>
            <person name="Auch B."/>
            <person name="Kono T."/>
            <person name="Mallez S."/>
            <person name="Zhang Y."/>
            <person name="Obille A."/>
            <person name="Becker A."/>
            <person name="Abrahante J.E."/>
            <person name="Garbe J."/>
            <person name="Badalamenti J.P."/>
            <person name="Herman A."/>
            <person name="Mangelson H."/>
            <person name="Liachko I."/>
            <person name="Sullivan S."/>
            <person name="Sone E.D."/>
            <person name="Koren S."/>
            <person name="Silverstein K.A.T."/>
            <person name="Beckman K.B."/>
            <person name="Gohl D.M."/>
        </authorList>
    </citation>
    <scope>NUCLEOTIDE SEQUENCE</scope>
    <source>
        <strain evidence="11">Duluth1</strain>
        <tissue evidence="11">Whole animal</tissue>
    </source>
</reference>
<keyword evidence="5" id="KW-0297">G-protein coupled receptor</keyword>
<feature type="transmembrane region" description="Helical" evidence="9">
    <location>
        <begin position="72"/>
        <end position="89"/>
    </location>
</feature>
<evidence type="ECO:0000313" key="11">
    <source>
        <dbReference type="EMBL" id="KAH3750715.1"/>
    </source>
</evidence>
<evidence type="ECO:0000256" key="2">
    <source>
        <dbReference type="ARBA" id="ARBA00022475"/>
    </source>
</evidence>
<evidence type="ECO:0000256" key="1">
    <source>
        <dbReference type="ARBA" id="ARBA00004651"/>
    </source>
</evidence>
<sequence>MWLFRHYTMADNDRWDFSISDESMLKELNDEKSRQYIGLTVYVALVAILGILGNTSALVFYMKQKKQTVTKMLIIALTINDFFTSFFIFTNIYDFFHSLTFPSNAWCKLYYLIIRVFVVNSLLFLSAVGFDRFVLIYQWPPWAIVVCQLRSIKYVICACLTISAVFALRDIWIVELTPVYVMYVNRTITGAHCMPSMRPEVKTIITVCHMLDLSILVAVSILIIVIYSLIARRVATVRNHLGVYSKHFRPQAPNIYAIQFDQHDITSHSEGTTDVSQHVEATDIVNVTSVSSTDEKTIPKLQGIHNVDKQLQSSNRSKRNTRIEQRITMMMFAITAASLLSFVPYFVISFLQTYDHTSSAWEVLAHRSNVINSTLNPFIIGFFNSEFRRFIVARILFCRRT</sequence>
<dbReference type="AlphaFoldDB" id="A0A9D4I745"/>
<evidence type="ECO:0000313" key="12">
    <source>
        <dbReference type="Proteomes" id="UP000828390"/>
    </source>
</evidence>
<keyword evidence="8" id="KW-0807">Transducer</keyword>
<evidence type="ECO:0000256" key="6">
    <source>
        <dbReference type="ARBA" id="ARBA00023136"/>
    </source>
</evidence>
<feature type="transmembrane region" description="Helical" evidence="9">
    <location>
        <begin position="109"/>
        <end position="130"/>
    </location>
</feature>